<dbReference type="Proteomes" id="UP000191980">
    <property type="component" value="Unassembled WGS sequence"/>
</dbReference>
<gene>
    <name evidence="1" type="ORF">AU255_07940</name>
</gene>
<proteinExistence type="predicted"/>
<keyword evidence="2" id="KW-1185">Reference proteome</keyword>
<protein>
    <submittedName>
        <fullName evidence="1">Toxin</fullName>
    </submittedName>
</protein>
<comment type="caution">
    <text evidence="1">The sequence shown here is derived from an EMBL/GenBank/DDBJ whole genome shotgun (WGS) entry which is preliminary data.</text>
</comment>
<evidence type="ECO:0000313" key="1">
    <source>
        <dbReference type="EMBL" id="OQK17781.1"/>
    </source>
</evidence>
<reference evidence="1 2" key="1">
    <citation type="submission" date="2015-12" db="EMBL/GenBank/DDBJ databases">
        <authorList>
            <person name="Shamseldin A."/>
            <person name="Moawad H."/>
            <person name="Abd El-Rahim W.M."/>
            <person name="Sadowsky M.J."/>
        </authorList>
    </citation>
    <scope>NUCLEOTIDE SEQUENCE [LARGE SCALE GENOMIC DNA]</scope>
    <source>
        <strain evidence="1 2">WF1</strain>
    </source>
</reference>
<organism evidence="1 2">
    <name type="scientific">Methyloprofundus sedimenti</name>
    <dbReference type="NCBI Taxonomy" id="1420851"/>
    <lineage>
        <taxon>Bacteria</taxon>
        <taxon>Pseudomonadati</taxon>
        <taxon>Pseudomonadota</taxon>
        <taxon>Gammaproteobacteria</taxon>
        <taxon>Methylococcales</taxon>
        <taxon>Methylococcaceae</taxon>
        <taxon>Methyloprofundus</taxon>
    </lineage>
</organism>
<evidence type="ECO:0000313" key="2">
    <source>
        <dbReference type="Proteomes" id="UP000191980"/>
    </source>
</evidence>
<dbReference type="STRING" id="1420851.AU255_07940"/>
<name>A0A1V8M884_9GAMM</name>
<dbReference type="EMBL" id="LPUF01000001">
    <property type="protein sequence ID" value="OQK17781.1"/>
    <property type="molecule type" value="Genomic_DNA"/>
</dbReference>
<sequence>MKSYNWNREKNEILKVERGISFEEIVFHIGNGDELDVYSHPNYSRYPNQMISVVMVKDYVYLVPYVESENEIFLKTIIPSRKATKKYIGE</sequence>
<dbReference type="RefSeq" id="WP_080522389.1">
    <property type="nucleotide sequence ID" value="NZ_LPUF01000001.1"/>
</dbReference>
<dbReference type="AlphaFoldDB" id="A0A1V8M884"/>
<accession>A0A1V8M884</accession>
<dbReference type="OrthoDB" id="9814045at2"/>